<dbReference type="Pfam" id="PF25023">
    <property type="entry name" value="TEN_YD-shell"/>
    <property type="match status" value="1"/>
</dbReference>
<dbReference type="InterPro" id="IPR022385">
    <property type="entry name" value="Rhs_assc_core"/>
</dbReference>
<evidence type="ECO:0000313" key="4">
    <source>
        <dbReference type="EMBL" id="GCE28124.1"/>
    </source>
</evidence>
<gene>
    <name evidence="4" type="ORF">KDA_36080</name>
</gene>
<keyword evidence="1" id="KW-0677">Repeat</keyword>
<feature type="transmembrane region" description="Helical" evidence="2">
    <location>
        <begin position="209"/>
        <end position="232"/>
    </location>
</feature>
<keyword evidence="5" id="KW-1185">Reference proteome</keyword>
<feature type="transmembrane region" description="Helical" evidence="2">
    <location>
        <begin position="152"/>
        <end position="177"/>
    </location>
</feature>
<evidence type="ECO:0000313" key="5">
    <source>
        <dbReference type="Proteomes" id="UP000287171"/>
    </source>
</evidence>
<name>A0A402B9S2_9CHLR</name>
<evidence type="ECO:0000256" key="1">
    <source>
        <dbReference type="ARBA" id="ARBA00022737"/>
    </source>
</evidence>
<dbReference type="InterPro" id="IPR050708">
    <property type="entry name" value="T6SS_VgrG/RHS"/>
</dbReference>
<evidence type="ECO:0000259" key="3">
    <source>
        <dbReference type="Pfam" id="PF25023"/>
    </source>
</evidence>
<keyword evidence="2" id="KW-0812">Transmembrane</keyword>
<feature type="transmembrane region" description="Helical" evidence="2">
    <location>
        <begin position="184"/>
        <end position="203"/>
    </location>
</feature>
<dbReference type="EMBL" id="BIFT01000001">
    <property type="protein sequence ID" value="GCE28124.1"/>
    <property type="molecule type" value="Genomic_DNA"/>
</dbReference>
<keyword evidence="2" id="KW-0472">Membrane</keyword>
<reference evidence="5" key="1">
    <citation type="submission" date="2018-12" db="EMBL/GenBank/DDBJ databases">
        <title>Tengunoibacter tsumagoiensis gen. nov., sp. nov., Dictyobacter kobayashii sp. nov., D. alpinus sp. nov., and D. joshuensis sp. nov. and description of Dictyobacteraceae fam. nov. within the order Ktedonobacterales isolated from Tengu-no-mugimeshi.</title>
        <authorList>
            <person name="Wang C.M."/>
            <person name="Zheng Y."/>
            <person name="Sakai Y."/>
            <person name="Toyoda A."/>
            <person name="Minakuchi Y."/>
            <person name="Abe K."/>
            <person name="Yokota A."/>
            <person name="Yabe S."/>
        </authorList>
    </citation>
    <scope>NUCLEOTIDE SEQUENCE [LARGE SCALE GENOMIC DNA]</scope>
    <source>
        <strain evidence="5">Uno16</strain>
    </source>
</reference>
<dbReference type="PANTHER" id="PTHR32305">
    <property type="match status" value="1"/>
</dbReference>
<sequence>MYTGLGLSSEKVGGNTTEYVRCSCGLLNSERTSAGKVYYYLFDGLGSIVGLTDSAGNMAASYDYDPFGAIAGSVIQTGVNSPWQYAGGYADSSTGLIKFGIRYYDPIFGRWTQRTPVGGSLQETLKANPYEYADDNQVNETDVSGACTPVELVAYFIADASAVIAATIAFAALAAVLAPILAPVLAGGALTAAIAGEAATAILGTAAGWGLIGSILGGASVALFTGACLASVQDGGRS</sequence>
<dbReference type="AlphaFoldDB" id="A0A402B9S2"/>
<evidence type="ECO:0000256" key="2">
    <source>
        <dbReference type="SAM" id="Phobius"/>
    </source>
</evidence>
<organism evidence="4 5">
    <name type="scientific">Dictyobacter alpinus</name>
    <dbReference type="NCBI Taxonomy" id="2014873"/>
    <lineage>
        <taxon>Bacteria</taxon>
        <taxon>Bacillati</taxon>
        <taxon>Chloroflexota</taxon>
        <taxon>Ktedonobacteria</taxon>
        <taxon>Ktedonobacterales</taxon>
        <taxon>Dictyobacteraceae</taxon>
        <taxon>Dictyobacter</taxon>
    </lineage>
</organism>
<dbReference type="PANTHER" id="PTHR32305:SF15">
    <property type="entry name" value="PROTEIN RHSA-RELATED"/>
    <property type="match status" value="1"/>
</dbReference>
<proteinExistence type="predicted"/>
<keyword evidence="2" id="KW-1133">Transmembrane helix</keyword>
<feature type="domain" description="Teneurin-like YD-shell" evidence="3">
    <location>
        <begin position="17"/>
        <end position="134"/>
    </location>
</feature>
<dbReference type="InterPro" id="IPR056823">
    <property type="entry name" value="TEN-like_YD-shell"/>
</dbReference>
<comment type="caution">
    <text evidence="4">The sequence shown here is derived from an EMBL/GenBank/DDBJ whole genome shotgun (WGS) entry which is preliminary data.</text>
</comment>
<protein>
    <recommendedName>
        <fullName evidence="3">Teneurin-like YD-shell domain-containing protein</fullName>
    </recommendedName>
</protein>
<dbReference type="Gene3D" id="2.180.10.10">
    <property type="entry name" value="RHS repeat-associated core"/>
    <property type="match status" value="1"/>
</dbReference>
<accession>A0A402B9S2</accession>
<dbReference type="Proteomes" id="UP000287171">
    <property type="component" value="Unassembled WGS sequence"/>
</dbReference>
<dbReference type="NCBIfam" id="TIGR03696">
    <property type="entry name" value="Rhs_assc_core"/>
    <property type="match status" value="1"/>
</dbReference>